<dbReference type="PROSITE" id="PS00599">
    <property type="entry name" value="AA_TRANSFER_CLASS_2"/>
    <property type="match status" value="1"/>
</dbReference>
<evidence type="ECO:0000313" key="12">
    <source>
        <dbReference type="EMBL" id="KAF7998243.1"/>
    </source>
</evidence>
<keyword evidence="10" id="KW-1133">Transmembrane helix</keyword>
<gene>
    <name evidence="12" type="ORF">HCN44_009641</name>
</gene>
<evidence type="ECO:0000256" key="4">
    <source>
        <dbReference type="ARBA" id="ARBA00022679"/>
    </source>
</evidence>
<dbReference type="InterPro" id="IPR004839">
    <property type="entry name" value="Aminotransferase_I/II_large"/>
</dbReference>
<proteinExistence type="inferred from homology"/>
<evidence type="ECO:0000256" key="1">
    <source>
        <dbReference type="ARBA" id="ARBA00001933"/>
    </source>
</evidence>
<evidence type="ECO:0000256" key="7">
    <source>
        <dbReference type="ARBA" id="ARBA00048528"/>
    </source>
</evidence>
<dbReference type="PANTHER" id="PTHR13693">
    <property type="entry name" value="CLASS II AMINOTRANSFERASE/8-AMINO-7-OXONONANOATE SYNTHASE"/>
    <property type="match status" value="1"/>
</dbReference>
<feature type="transmembrane region" description="Helical" evidence="10">
    <location>
        <begin position="92"/>
        <end position="112"/>
    </location>
</feature>
<dbReference type="GO" id="GO:0017059">
    <property type="term" value="C:serine palmitoyltransferase complex"/>
    <property type="evidence" value="ECO:0007669"/>
    <property type="project" value="TreeGrafter"/>
</dbReference>
<dbReference type="GO" id="GO:0046512">
    <property type="term" value="P:sphingosine biosynthetic process"/>
    <property type="evidence" value="ECO:0007669"/>
    <property type="project" value="TreeGrafter"/>
</dbReference>
<evidence type="ECO:0000259" key="11">
    <source>
        <dbReference type="Pfam" id="PF00155"/>
    </source>
</evidence>
<dbReference type="InterPro" id="IPR050087">
    <property type="entry name" value="AON_synthase_class-II"/>
</dbReference>
<keyword evidence="6" id="KW-0012">Acyltransferase</keyword>
<accession>A0A834Y6W2</accession>
<name>A0A834Y6W2_APHGI</name>
<dbReference type="InterPro" id="IPR015422">
    <property type="entry name" value="PyrdxlP-dep_Trfase_small"/>
</dbReference>
<feature type="region of interest" description="Disordered" evidence="9">
    <location>
        <begin position="1"/>
        <end position="35"/>
    </location>
</feature>
<dbReference type="SUPFAM" id="SSF53383">
    <property type="entry name" value="PLP-dependent transferases"/>
    <property type="match status" value="1"/>
</dbReference>
<evidence type="ECO:0000313" key="13">
    <source>
        <dbReference type="Proteomes" id="UP000639338"/>
    </source>
</evidence>
<organism evidence="12 13">
    <name type="scientific">Aphidius gifuensis</name>
    <name type="common">Parasitoid wasp</name>
    <dbReference type="NCBI Taxonomy" id="684658"/>
    <lineage>
        <taxon>Eukaryota</taxon>
        <taxon>Metazoa</taxon>
        <taxon>Ecdysozoa</taxon>
        <taxon>Arthropoda</taxon>
        <taxon>Hexapoda</taxon>
        <taxon>Insecta</taxon>
        <taxon>Pterygota</taxon>
        <taxon>Neoptera</taxon>
        <taxon>Endopterygota</taxon>
        <taxon>Hymenoptera</taxon>
        <taxon>Apocrita</taxon>
        <taxon>Ichneumonoidea</taxon>
        <taxon>Braconidae</taxon>
        <taxon>Aphidiinae</taxon>
        <taxon>Aphidius</taxon>
    </lineage>
</organism>
<dbReference type="GO" id="GO:0030170">
    <property type="term" value="F:pyridoxal phosphate binding"/>
    <property type="evidence" value="ECO:0007669"/>
    <property type="project" value="InterPro"/>
</dbReference>
<keyword evidence="10" id="KW-0812">Transmembrane</keyword>
<keyword evidence="13" id="KW-1185">Reference proteome</keyword>
<dbReference type="InterPro" id="IPR015421">
    <property type="entry name" value="PyrdxlP-dep_Trfase_major"/>
</dbReference>
<evidence type="ECO:0000256" key="3">
    <source>
        <dbReference type="ARBA" id="ARBA00013220"/>
    </source>
</evidence>
<comment type="similarity">
    <text evidence="2 8">Belongs to the class-II pyridoxal-phosphate-dependent aminotransferase family.</text>
</comment>
<dbReference type="GO" id="GO:0004758">
    <property type="term" value="F:serine C-palmitoyltransferase activity"/>
    <property type="evidence" value="ECO:0007669"/>
    <property type="project" value="UniProtKB-EC"/>
</dbReference>
<evidence type="ECO:0000256" key="9">
    <source>
        <dbReference type="SAM" id="MobiDB-lite"/>
    </source>
</evidence>
<dbReference type="OrthoDB" id="65434at2759"/>
<keyword evidence="10" id="KW-0472">Membrane</keyword>
<evidence type="ECO:0000256" key="6">
    <source>
        <dbReference type="ARBA" id="ARBA00023315"/>
    </source>
</evidence>
<protein>
    <recommendedName>
        <fullName evidence="3">serine C-palmitoyltransferase</fullName>
        <ecNumber evidence="3">2.3.1.50</ecNumber>
    </recommendedName>
</protein>
<keyword evidence="5 8" id="KW-0663">Pyridoxal phosphate</keyword>
<keyword evidence="4" id="KW-0808">Transferase</keyword>
<feature type="domain" description="Aminotransferase class I/classII large" evidence="11">
    <location>
        <begin position="182"/>
        <end position="541"/>
    </location>
</feature>
<comment type="caution">
    <text evidence="12">The sequence shown here is derived from an EMBL/GenBank/DDBJ whole genome shotgun (WGS) entry which is preliminary data.</text>
</comment>
<dbReference type="Pfam" id="PF00155">
    <property type="entry name" value="Aminotran_1_2"/>
    <property type="match status" value="1"/>
</dbReference>
<comment type="cofactor">
    <cofactor evidence="1 8">
        <name>pyridoxal 5'-phosphate</name>
        <dbReference type="ChEBI" id="CHEBI:597326"/>
    </cofactor>
</comment>
<evidence type="ECO:0000256" key="2">
    <source>
        <dbReference type="ARBA" id="ARBA00008392"/>
    </source>
</evidence>
<dbReference type="PANTHER" id="PTHR13693:SF3">
    <property type="entry name" value="LD36009P"/>
    <property type="match status" value="1"/>
</dbReference>
<evidence type="ECO:0000256" key="5">
    <source>
        <dbReference type="ARBA" id="ARBA00022898"/>
    </source>
</evidence>
<evidence type="ECO:0000256" key="10">
    <source>
        <dbReference type="SAM" id="Phobius"/>
    </source>
</evidence>
<comment type="catalytic activity">
    <reaction evidence="7">
        <text>L-serine + hexadecanoyl-CoA + H(+) = 3-oxosphinganine + CO2 + CoA</text>
        <dbReference type="Rhea" id="RHEA:14761"/>
        <dbReference type="ChEBI" id="CHEBI:15378"/>
        <dbReference type="ChEBI" id="CHEBI:16526"/>
        <dbReference type="ChEBI" id="CHEBI:33384"/>
        <dbReference type="ChEBI" id="CHEBI:57287"/>
        <dbReference type="ChEBI" id="CHEBI:57379"/>
        <dbReference type="ChEBI" id="CHEBI:58299"/>
        <dbReference type="EC" id="2.3.1.50"/>
    </reaction>
</comment>
<dbReference type="GO" id="GO:0046513">
    <property type="term" value="P:ceramide biosynthetic process"/>
    <property type="evidence" value="ECO:0007669"/>
    <property type="project" value="TreeGrafter"/>
</dbReference>
<dbReference type="InterPro" id="IPR015424">
    <property type="entry name" value="PyrdxlP-dep_Trfase"/>
</dbReference>
<dbReference type="AlphaFoldDB" id="A0A834Y6W2"/>
<dbReference type="Gene3D" id="3.90.1150.10">
    <property type="entry name" value="Aspartate Aminotransferase, domain 1"/>
    <property type="match status" value="1"/>
</dbReference>
<dbReference type="Gene3D" id="3.40.640.10">
    <property type="entry name" value="Type I PLP-dependent aspartate aminotransferase-like (Major domain)"/>
    <property type="match status" value="1"/>
</dbReference>
<reference evidence="12 13" key="1">
    <citation type="submission" date="2020-08" db="EMBL/GenBank/DDBJ databases">
        <title>Aphidius gifuensis genome sequencing and assembly.</title>
        <authorList>
            <person name="Du Z."/>
        </authorList>
    </citation>
    <scope>NUCLEOTIDE SEQUENCE [LARGE SCALE GENOMIC DNA]</scope>
    <source>
        <strain evidence="12">YNYX2018</strain>
        <tissue evidence="12">Adults</tissue>
    </source>
</reference>
<dbReference type="Proteomes" id="UP000639338">
    <property type="component" value="Unassembled WGS sequence"/>
</dbReference>
<dbReference type="EMBL" id="JACMRX010000001">
    <property type="protein sequence ID" value="KAF7998243.1"/>
    <property type="molecule type" value="Genomic_DNA"/>
</dbReference>
<dbReference type="EC" id="2.3.1.50" evidence="3"/>
<dbReference type="InterPro" id="IPR001917">
    <property type="entry name" value="Aminotrans_II_pyridoxalP_BS"/>
</dbReference>
<dbReference type="CDD" id="cd06454">
    <property type="entry name" value="KBL_like"/>
    <property type="match status" value="1"/>
</dbReference>
<evidence type="ECO:0000256" key="8">
    <source>
        <dbReference type="RuleBase" id="RU003693"/>
    </source>
</evidence>
<sequence length="572" mass="65120">MGSKMRMAVSSSSRDEQHHQHHQQQQQINTLKNDNNLSTIVNENNIRMTHQHHHHHRLGQQNITNNIELNNKNLHDKNDKESFENITLLTKFLTHFGFYILMFLGFINHLLFKPKISNEKNREGYAPLYENYETFYLNYVYRRIKDCWNQPICSVPGANVTFKDRITRDNGWTFEFTGTESQYINLGSYNYLGFAESSGSCANKSIEAIKKYGITSSSPRVELGSMAIHKELELLTARYLQVEDAIVFGMGFATNSLNIPSIVHQGCLVISDEKNHASTILGLRLSGATIKKFKHNDMNDLNKCLKYAIVNGQINNGKPWKKILIIVEGIYSMEGSIVNLPEIISLKKKYKAYVYLDEAHSTGAMGKKGRGICNYYGIDPKEIDILMGTFTKSFGSSGGYIAGNKKLINYLRLSSHANVYAVSMSPPIAQQIITSMKIIMGEDGTDDGSIRIQKLAINTKYFRRRLNQIGLVVYGNEDSPIVPMIVYHFSKITSVVRYLRNKNIATVGVGFPATEMMLGRIRFCISAAHTKQQLDYVLENIEEMADLFGLRYSRKPRNKNTIKNYSYDNETE</sequence>
<dbReference type="GO" id="GO:0016020">
    <property type="term" value="C:membrane"/>
    <property type="evidence" value="ECO:0007669"/>
    <property type="project" value="GOC"/>
</dbReference>